<dbReference type="Proteomes" id="UP001172673">
    <property type="component" value="Unassembled WGS sequence"/>
</dbReference>
<proteinExistence type="predicted"/>
<dbReference type="AlphaFoldDB" id="A0AA39CPJ5"/>
<feature type="transmembrane region" description="Helical" evidence="6">
    <location>
        <begin position="66"/>
        <end position="90"/>
    </location>
</feature>
<dbReference type="Gene3D" id="1.20.1070.10">
    <property type="entry name" value="Rhodopsin 7-helix transmembrane proteins"/>
    <property type="match status" value="1"/>
</dbReference>
<dbReference type="GO" id="GO:0016020">
    <property type="term" value="C:membrane"/>
    <property type="evidence" value="ECO:0007669"/>
    <property type="project" value="UniProtKB-SubCell"/>
</dbReference>
<evidence type="ECO:0000256" key="3">
    <source>
        <dbReference type="ARBA" id="ARBA00022989"/>
    </source>
</evidence>
<organism evidence="8 9">
    <name type="scientific">Cladophialophora chaetospira</name>
    <dbReference type="NCBI Taxonomy" id="386627"/>
    <lineage>
        <taxon>Eukaryota</taxon>
        <taxon>Fungi</taxon>
        <taxon>Dikarya</taxon>
        <taxon>Ascomycota</taxon>
        <taxon>Pezizomycotina</taxon>
        <taxon>Eurotiomycetes</taxon>
        <taxon>Chaetothyriomycetidae</taxon>
        <taxon>Chaetothyriales</taxon>
        <taxon>Herpotrichiellaceae</taxon>
        <taxon>Cladophialophora</taxon>
    </lineage>
</organism>
<feature type="transmembrane region" description="Helical" evidence="6">
    <location>
        <begin position="358"/>
        <end position="378"/>
    </location>
</feature>
<evidence type="ECO:0000256" key="2">
    <source>
        <dbReference type="ARBA" id="ARBA00022692"/>
    </source>
</evidence>
<feature type="transmembrane region" description="Helical" evidence="6">
    <location>
        <begin position="97"/>
        <end position="119"/>
    </location>
</feature>
<evidence type="ECO:0000313" key="8">
    <source>
        <dbReference type="EMBL" id="KAJ9615864.1"/>
    </source>
</evidence>
<comment type="subcellular location">
    <subcellularLocation>
        <location evidence="1">Membrane</location>
        <topology evidence="1">Multi-pass membrane protein</topology>
    </subcellularLocation>
</comment>
<feature type="transmembrane region" description="Helical" evidence="6">
    <location>
        <begin position="222"/>
        <end position="249"/>
    </location>
</feature>
<sequence>MSASSNFGGQCPRPFLQESLFPSDGGFVTGRFCMPISQLQPNLTCCLPCPLTDWVYSDGFESRTEIANWVNVVALLFSAYLLLSFVILPVKYTHRHYLSVCLTLGVVFSELAFIIPLASKPEQCFNEITPNDMKSNGSCAISGAFLLFGGFAMVVWIFLRALALHLQICWEVAMGTRSFYGMLAFGWGIPVIGLALTLSLTGVSFRFGDVCHINHKDALQDFWGPLLAFAALALVLQFITIGYCVQVYIKSLFDDKQTTNSSSQPPTYNGSMRTVTARQTYRRVKRVVELQWRGASIVLVLIAEVVFFAVVFVSMDNATQVNAGLLTKAESWLTCLAITGGDKNKCLPRAKGLVKTEGVVLAVLIVLGLSGFWCLMFFGRWSMAQGWAEFFRTKLFRKSEFVSADARRLSNDPRTYEMLGGAGPQLNIKTPDRALTSPRTREFDAVDTKQDYYNSTRSYITPVTSFSQPRPPTQHKDWDPRATHAGPMTTKEFDLKISQLPD</sequence>
<keyword evidence="2 6" id="KW-0812">Transmembrane</keyword>
<dbReference type="PANTHER" id="PTHR42058">
    <property type="entry name" value="G_PROTEIN_RECEP_F2_4 DOMAIN-CONTAINING PROTEIN"/>
    <property type="match status" value="1"/>
</dbReference>
<gene>
    <name evidence="8" type="ORF">H2200_001941</name>
</gene>
<feature type="transmembrane region" description="Helical" evidence="6">
    <location>
        <begin position="139"/>
        <end position="159"/>
    </location>
</feature>
<feature type="domain" description="G-protein coupled receptors family 2 profile 2" evidence="7">
    <location>
        <begin position="60"/>
        <end position="241"/>
    </location>
</feature>
<dbReference type="PANTHER" id="PTHR42058:SF1">
    <property type="entry name" value="G-PROTEIN COUPLED RECEPTORS FAMILY 2 PROFILE 2 DOMAIN-CONTAINING PROTEIN"/>
    <property type="match status" value="1"/>
</dbReference>
<feature type="transmembrane region" description="Helical" evidence="6">
    <location>
        <begin position="292"/>
        <end position="315"/>
    </location>
</feature>
<name>A0AA39CPJ5_9EURO</name>
<dbReference type="InterPro" id="IPR053247">
    <property type="entry name" value="GPCR_GPR1/git3-like"/>
</dbReference>
<dbReference type="GO" id="GO:0004930">
    <property type="term" value="F:G protein-coupled receptor activity"/>
    <property type="evidence" value="ECO:0007669"/>
    <property type="project" value="InterPro"/>
</dbReference>
<feature type="region of interest" description="Disordered" evidence="5">
    <location>
        <begin position="465"/>
        <end position="502"/>
    </location>
</feature>
<keyword evidence="9" id="KW-1185">Reference proteome</keyword>
<dbReference type="PROSITE" id="PS50261">
    <property type="entry name" value="G_PROTEIN_RECEP_F2_4"/>
    <property type="match status" value="1"/>
</dbReference>
<protein>
    <recommendedName>
        <fullName evidence="7">G-protein coupled receptors family 2 profile 2 domain-containing protein</fullName>
    </recommendedName>
</protein>
<evidence type="ECO:0000256" key="5">
    <source>
        <dbReference type="SAM" id="MobiDB-lite"/>
    </source>
</evidence>
<dbReference type="InterPro" id="IPR017981">
    <property type="entry name" value="GPCR_2-like_7TM"/>
</dbReference>
<evidence type="ECO:0000313" key="9">
    <source>
        <dbReference type="Proteomes" id="UP001172673"/>
    </source>
</evidence>
<keyword evidence="4 6" id="KW-0472">Membrane</keyword>
<evidence type="ECO:0000256" key="6">
    <source>
        <dbReference type="SAM" id="Phobius"/>
    </source>
</evidence>
<comment type="caution">
    <text evidence="8">The sequence shown here is derived from an EMBL/GenBank/DDBJ whole genome shotgun (WGS) entry which is preliminary data.</text>
</comment>
<evidence type="ECO:0000256" key="1">
    <source>
        <dbReference type="ARBA" id="ARBA00004141"/>
    </source>
</evidence>
<dbReference type="Pfam" id="PF00002">
    <property type="entry name" value="7tm_2"/>
    <property type="match status" value="1"/>
</dbReference>
<dbReference type="GO" id="GO:0007166">
    <property type="term" value="P:cell surface receptor signaling pathway"/>
    <property type="evidence" value="ECO:0007669"/>
    <property type="project" value="InterPro"/>
</dbReference>
<evidence type="ECO:0000256" key="4">
    <source>
        <dbReference type="ARBA" id="ARBA00023136"/>
    </source>
</evidence>
<feature type="transmembrane region" description="Helical" evidence="6">
    <location>
        <begin position="179"/>
        <end position="202"/>
    </location>
</feature>
<accession>A0AA39CPJ5</accession>
<evidence type="ECO:0000259" key="7">
    <source>
        <dbReference type="PROSITE" id="PS50261"/>
    </source>
</evidence>
<dbReference type="EMBL" id="JAPDRK010000002">
    <property type="protein sequence ID" value="KAJ9615864.1"/>
    <property type="molecule type" value="Genomic_DNA"/>
</dbReference>
<reference evidence="8" key="1">
    <citation type="submission" date="2022-10" db="EMBL/GenBank/DDBJ databases">
        <title>Culturing micro-colonial fungi from biological soil crusts in the Mojave desert and describing Neophaeococcomyces mojavensis, and introducing the new genera and species Taxawa tesnikishii.</title>
        <authorList>
            <person name="Kurbessoian T."/>
            <person name="Stajich J.E."/>
        </authorList>
    </citation>
    <scope>NUCLEOTIDE SEQUENCE</scope>
    <source>
        <strain evidence="8">TK_41</strain>
    </source>
</reference>
<dbReference type="InterPro" id="IPR000832">
    <property type="entry name" value="GPCR_2_secretin-like"/>
</dbReference>
<keyword evidence="3 6" id="KW-1133">Transmembrane helix</keyword>